<dbReference type="Gene3D" id="1.10.260.40">
    <property type="entry name" value="lambda repressor-like DNA-binding domains"/>
    <property type="match status" value="1"/>
</dbReference>
<evidence type="ECO:0000313" key="2">
    <source>
        <dbReference type="EMBL" id="GAA5085615.1"/>
    </source>
</evidence>
<organism evidence="2 3">
    <name type="scientific">Chryseobacterium ginsengisoli</name>
    <dbReference type="NCBI Taxonomy" id="363853"/>
    <lineage>
        <taxon>Bacteria</taxon>
        <taxon>Pseudomonadati</taxon>
        <taxon>Bacteroidota</taxon>
        <taxon>Flavobacteriia</taxon>
        <taxon>Flavobacteriales</taxon>
        <taxon>Weeksellaceae</taxon>
        <taxon>Chryseobacterium group</taxon>
        <taxon>Chryseobacterium</taxon>
    </lineage>
</organism>
<comment type="caution">
    <text evidence="2">The sequence shown here is derived from an EMBL/GenBank/DDBJ whole genome shotgun (WGS) entry which is preliminary data.</text>
</comment>
<protein>
    <recommendedName>
        <fullName evidence="1">HTH cro/C1-type domain-containing protein</fullName>
    </recommendedName>
</protein>
<feature type="domain" description="HTH cro/C1-type" evidence="1">
    <location>
        <begin position="11"/>
        <end position="61"/>
    </location>
</feature>
<dbReference type="InterPro" id="IPR001387">
    <property type="entry name" value="Cro/C1-type_HTH"/>
</dbReference>
<dbReference type="SUPFAM" id="SSF47413">
    <property type="entry name" value="lambda repressor-like DNA-binding domains"/>
    <property type="match status" value="1"/>
</dbReference>
<dbReference type="Proteomes" id="UP001500353">
    <property type="component" value="Unassembled WGS sequence"/>
</dbReference>
<dbReference type="PROSITE" id="PS50943">
    <property type="entry name" value="HTH_CROC1"/>
    <property type="match status" value="1"/>
</dbReference>
<reference evidence="3" key="1">
    <citation type="journal article" date="2019" name="Int. J. Syst. Evol. Microbiol.">
        <title>The Global Catalogue of Microorganisms (GCM) 10K type strain sequencing project: providing services to taxonomists for standard genome sequencing and annotation.</title>
        <authorList>
            <consortium name="The Broad Institute Genomics Platform"/>
            <consortium name="The Broad Institute Genome Sequencing Center for Infectious Disease"/>
            <person name="Wu L."/>
            <person name="Ma J."/>
        </authorList>
    </citation>
    <scope>NUCLEOTIDE SEQUENCE [LARGE SCALE GENOMIC DNA]</scope>
    <source>
        <strain evidence="3">JCM 18019</strain>
    </source>
</reference>
<dbReference type="SMART" id="SM00530">
    <property type="entry name" value="HTH_XRE"/>
    <property type="match status" value="1"/>
</dbReference>
<name>A0ABP9LU94_9FLAO</name>
<evidence type="ECO:0000259" key="1">
    <source>
        <dbReference type="PROSITE" id="PS50943"/>
    </source>
</evidence>
<sequence>MNLSDKLFTTRTTKKLSKQEVADLLGMDVTTYGRVEAGKRNLEIDKLKLLPETLGIKAEEILDLLEIDKGNVFNIGNGENASGNASGNGYVENIYTENTENLVEIKNLYTELLQQKDNMIEFLKKENEELKKLIKK</sequence>
<keyword evidence="3" id="KW-1185">Reference proteome</keyword>
<dbReference type="RefSeq" id="WP_345200296.1">
    <property type="nucleotide sequence ID" value="NZ_BAABHX010000001.1"/>
</dbReference>
<dbReference type="InterPro" id="IPR010982">
    <property type="entry name" value="Lambda_DNA-bd_dom_sf"/>
</dbReference>
<dbReference type="EMBL" id="BAABHX010000001">
    <property type="protein sequence ID" value="GAA5085615.1"/>
    <property type="molecule type" value="Genomic_DNA"/>
</dbReference>
<proteinExistence type="predicted"/>
<accession>A0ABP9LU94</accession>
<gene>
    <name evidence="2" type="ORF">GCM10023210_06630</name>
</gene>
<dbReference type="CDD" id="cd00093">
    <property type="entry name" value="HTH_XRE"/>
    <property type="match status" value="1"/>
</dbReference>
<dbReference type="Pfam" id="PF01381">
    <property type="entry name" value="HTH_3"/>
    <property type="match status" value="1"/>
</dbReference>
<evidence type="ECO:0000313" key="3">
    <source>
        <dbReference type="Proteomes" id="UP001500353"/>
    </source>
</evidence>